<feature type="non-terminal residue" evidence="2">
    <location>
        <position position="1"/>
    </location>
</feature>
<feature type="region of interest" description="Disordered" evidence="1">
    <location>
        <begin position="218"/>
        <end position="238"/>
    </location>
</feature>
<comment type="caution">
    <text evidence="2">The sequence shown here is derived from an EMBL/GenBank/DDBJ whole genome shotgun (WGS) entry which is preliminary data.</text>
</comment>
<name>A0A371FJP2_MUCPR</name>
<evidence type="ECO:0000256" key="1">
    <source>
        <dbReference type="SAM" id="MobiDB-lite"/>
    </source>
</evidence>
<proteinExistence type="predicted"/>
<gene>
    <name evidence="2" type="ORF">CR513_41173</name>
</gene>
<evidence type="ECO:0000313" key="3">
    <source>
        <dbReference type="Proteomes" id="UP000257109"/>
    </source>
</evidence>
<protein>
    <submittedName>
        <fullName evidence="2">Uncharacterized protein</fullName>
    </submittedName>
</protein>
<dbReference type="EMBL" id="QJKJ01008839">
    <property type="protein sequence ID" value="RDX78538.1"/>
    <property type="molecule type" value="Genomic_DNA"/>
</dbReference>
<keyword evidence="3" id="KW-1185">Reference proteome</keyword>
<reference evidence="2" key="1">
    <citation type="submission" date="2018-05" db="EMBL/GenBank/DDBJ databases">
        <title>Draft genome of Mucuna pruriens seed.</title>
        <authorList>
            <person name="Nnadi N.E."/>
            <person name="Vos R."/>
            <person name="Hasami M.H."/>
            <person name="Devisetty U.K."/>
            <person name="Aguiy J.C."/>
        </authorList>
    </citation>
    <scope>NUCLEOTIDE SEQUENCE [LARGE SCALE GENOMIC DNA]</scope>
    <source>
        <strain evidence="2">JCA_2017</strain>
    </source>
</reference>
<dbReference type="AlphaFoldDB" id="A0A371FJP2"/>
<evidence type="ECO:0000313" key="2">
    <source>
        <dbReference type="EMBL" id="RDX78538.1"/>
    </source>
</evidence>
<dbReference type="Proteomes" id="UP000257109">
    <property type="component" value="Unassembled WGS sequence"/>
</dbReference>
<organism evidence="2 3">
    <name type="scientific">Mucuna pruriens</name>
    <name type="common">Velvet bean</name>
    <name type="synonym">Dolichos pruriens</name>
    <dbReference type="NCBI Taxonomy" id="157652"/>
    <lineage>
        <taxon>Eukaryota</taxon>
        <taxon>Viridiplantae</taxon>
        <taxon>Streptophyta</taxon>
        <taxon>Embryophyta</taxon>
        <taxon>Tracheophyta</taxon>
        <taxon>Spermatophyta</taxon>
        <taxon>Magnoliopsida</taxon>
        <taxon>eudicotyledons</taxon>
        <taxon>Gunneridae</taxon>
        <taxon>Pentapetalae</taxon>
        <taxon>rosids</taxon>
        <taxon>fabids</taxon>
        <taxon>Fabales</taxon>
        <taxon>Fabaceae</taxon>
        <taxon>Papilionoideae</taxon>
        <taxon>50 kb inversion clade</taxon>
        <taxon>NPAAA clade</taxon>
        <taxon>indigoferoid/millettioid clade</taxon>
        <taxon>Phaseoleae</taxon>
        <taxon>Mucuna</taxon>
    </lineage>
</organism>
<accession>A0A371FJP2</accession>
<sequence length="238" mass="27772">MDLTSLTYFCNIKVDFDQTIYLSRGVQNTCRSVAHYQGRQELSTKGTFLQNENLHIKVYFGRHLAVRGLVSRKAETKHMRNNSSKRVTYIVILEGLVSRKAETKHMRNVPHFKDILKMSDRFLQNKNLQVKVDFDRHLATRDFVSRKILENKNLQIKADFGRHLAVRGLVSRKAETKHMRNVPHFKDILKMSDRFLQNKNLQAKVDFDRHLATRGLVSRNAGTKHKSNSKWDVNHSCV</sequence>